<dbReference type="AlphaFoldDB" id="A0A9N9RTX9"/>
<feature type="chain" id="PRO_5040204170" evidence="1">
    <location>
        <begin position="17"/>
        <end position="125"/>
    </location>
</feature>
<evidence type="ECO:0000313" key="3">
    <source>
        <dbReference type="Proteomes" id="UP001153620"/>
    </source>
</evidence>
<dbReference type="Gene3D" id="1.20.90.10">
    <property type="entry name" value="Phospholipase A2 domain"/>
    <property type="match status" value="1"/>
</dbReference>
<protein>
    <submittedName>
        <fullName evidence="2">Uncharacterized protein</fullName>
    </submittedName>
</protein>
<reference evidence="2" key="2">
    <citation type="submission" date="2022-10" db="EMBL/GenBank/DDBJ databases">
        <authorList>
            <consortium name="ENA_rothamsted_submissions"/>
            <consortium name="culmorum"/>
            <person name="King R."/>
        </authorList>
    </citation>
    <scope>NUCLEOTIDE SEQUENCE</scope>
</reference>
<dbReference type="SUPFAM" id="SSF48619">
    <property type="entry name" value="Phospholipase A2, PLA2"/>
    <property type="match status" value="1"/>
</dbReference>
<keyword evidence="3" id="KW-1185">Reference proteome</keyword>
<dbReference type="InterPro" id="IPR010711">
    <property type="entry name" value="PLA2G12"/>
</dbReference>
<dbReference type="Proteomes" id="UP001153620">
    <property type="component" value="Chromosome 2"/>
</dbReference>
<accession>A0A9N9RTX9</accession>
<dbReference type="GO" id="GO:0016042">
    <property type="term" value="P:lipid catabolic process"/>
    <property type="evidence" value="ECO:0007669"/>
    <property type="project" value="InterPro"/>
</dbReference>
<name>A0A9N9RTX9_9DIPT</name>
<dbReference type="GO" id="GO:0050482">
    <property type="term" value="P:arachidonate secretion"/>
    <property type="evidence" value="ECO:0007669"/>
    <property type="project" value="InterPro"/>
</dbReference>
<organism evidence="2 3">
    <name type="scientific">Chironomus riparius</name>
    <dbReference type="NCBI Taxonomy" id="315576"/>
    <lineage>
        <taxon>Eukaryota</taxon>
        <taxon>Metazoa</taxon>
        <taxon>Ecdysozoa</taxon>
        <taxon>Arthropoda</taxon>
        <taxon>Hexapoda</taxon>
        <taxon>Insecta</taxon>
        <taxon>Pterygota</taxon>
        <taxon>Neoptera</taxon>
        <taxon>Endopterygota</taxon>
        <taxon>Diptera</taxon>
        <taxon>Nematocera</taxon>
        <taxon>Chironomoidea</taxon>
        <taxon>Chironomidae</taxon>
        <taxon>Chironominae</taxon>
        <taxon>Chironomus</taxon>
    </lineage>
</organism>
<dbReference type="OrthoDB" id="3935740at2759"/>
<dbReference type="EMBL" id="OU895878">
    <property type="protein sequence ID" value="CAG9802444.1"/>
    <property type="molecule type" value="Genomic_DNA"/>
</dbReference>
<dbReference type="InterPro" id="IPR036444">
    <property type="entry name" value="PLipase_A2_dom_sf"/>
</dbReference>
<dbReference type="GO" id="GO:0004623">
    <property type="term" value="F:phospholipase A2 activity"/>
    <property type="evidence" value="ECO:0007669"/>
    <property type="project" value="InterPro"/>
</dbReference>
<keyword evidence="1" id="KW-0732">Signal</keyword>
<sequence>MKQFLVILALVSVALCCEYKCSFSKRAVADPNFRAVANGCGPKIIGVPDKWIPNSGFMTCCNSHDFCYARCNSNKVSCDNSFRTCMRNTCSNKACRDRANTFFNAVKNLGCTFYLIGQQKACKCV</sequence>
<dbReference type="GO" id="GO:0006644">
    <property type="term" value="P:phospholipid metabolic process"/>
    <property type="evidence" value="ECO:0007669"/>
    <property type="project" value="InterPro"/>
</dbReference>
<evidence type="ECO:0000313" key="2">
    <source>
        <dbReference type="EMBL" id="CAG9802444.1"/>
    </source>
</evidence>
<gene>
    <name evidence="2" type="ORF">CHIRRI_LOCUS5353</name>
</gene>
<evidence type="ECO:0000256" key="1">
    <source>
        <dbReference type="SAM" id="SignalP"/>
    </source>
</evidence>
<feature type="signal peptide" evidence="1">
    <location>
        <begin position="1"/>
        <end position="16"/>
    </location>
</feature>
<dbReference type="Pfam" id="PF06951">
    <property type="entry name" value="PLA2G12"/>
    <property type="match status" value="1"/>
</dbReference>
<dbReference type="PANTHER" id="PTHR12824">
    <property type="entry name" value="GROUP XII SECRETORY PHOSPHOLIPASE A2 FAMILY MEMBER"/>
    <property type="match status" value="1"/>
</dbReference>
<dbReference type="GO" id="GO:0005509">
    <property type="term" value="F:calcium ion binding"/>
    <property type="evidence" value="ECO:0007669"/>
    <property type="project" value="InterPro"/>
</dbReference>
<proteinExistence type="predicted"/>
<dbReference type="PANTHER" id="PTHR12824:SF8">
    <property type="entry name" value="GXIVSPLA2, ISOFORM A"/>
    <property type="match status" value="1"/>
</dbReference>
<dbReference type="GO" id="GO:0005576">
    <property type="term" value="C:extracellular region"/>
    <property type="evidence" value="ECO:0007669"/>
    <property type="project" value="InterPro"/>
</dbReference>
<reference evidence="2" key="1">
    <citation type="submission" date="2022-01" db="EMBL/GenBank/DDBJ databases">
        <authorList>
            <person name="King R."/>
        </authorList>
    </citation>
    <scope>NUCLEOTIDE SEQUENCE</scope>
</reference>